<dbReference type="InterPro" id="IPR020103">
    <property type="entry name" value="PsdUridine_synth_cat_dom_sf"/>
</dbReference>
<keyword evidence="7" id="KW-1185">Reference proteome</keyword>
<evidence type="ECO:0000256" key="3">
    <source>
        <dbReference type="ARBA" id="ARBA00033164"/>
    </source>
</evidence>
<dbReference type="InterPro" id="IPR050188">
    <property type="entry name" value="RluA_PseudoU_synthase"/>
</dbReference>
<sequence>MGRKQPRTGRRPAPLPVREGLNPTRLRLPALPPGEGPATVLGHLLDRFADDHARLLEKVAAREVVDDDGTPIDDATPYATGMFVYLYRDPPVELPIPFGIDILHHDGSLLVVDKPHFLATTPRGMYVTETALVRLRRELDLPDLSPLHRLDRVTAGVLAFSVDRTQRGAYQQLFARREVTKTYLALARHDPGLTFPRSVESHLVKERGTPVAHEGPGAPPNSRTDIEMIDIDRDLALYRIRPHTGRTHQIRVHMASLGLPILHDPFYPTLTDPDPRDFSRPLQLLAETLAFTDPFTDEPRHFATRRTLQHWTGRGTAAERPPANG</sequence>
<accession>A0A7K1FPN3</accession>
<evidence type="ECO:0000256" key="4">
    <source>
        <dbReference type="SAM" id="MobiDB-lite"/>
    </source>
</evidence>
<feature type="compositionally biased region" description="Basic residues" evidence="4">
    <location>
        <begin position="1"/>
        <end position="10"/>
    </location>
</feature>
<gene>
    <name evidence="6" type="ORF">GIS00_12620</name>
</gene>
<dbReference type="EMBL" id="WLYK01000005">
    <property type="protein sequence ID" value="MTD14784.1"/>
    <property type="molecule type" value="Genomic_DNA"/>
</dbReference>
<name>A0A7K1FPN3_9ACTN</name>
<dbReference type="Proteomes" id="UP000460221">
    <property type="component" value="Unassembled WGS sequence"/>
</dbReference>
<dbReference type="AlphaFoldDB" id="A0A7K1FPN3"/>
<reference evidence="6 7" key="1">
    <citation type="submission" date="2019-11" db="EMBL/GenBank/DDBJ databases">
        <authorList>
            <person name="Jiang L.-Q."/>
        </authorList>
    </citation>
    <scope>NUCLEOTIDE SEQUENCE [LARGE SCALE GENOMIC DNA]</scope>
    <source>
        <strain evidence="6 7">YIM 132087</strain>
    </source>
</reference>
<feature type="domain" description="Pseudouridine synthase RsuA/RluA-like" evidence="5">
    <location>
        <begin position="109"/>
        <end position="256"/>
    </location>
</feature>
<organism evidence="6 7">
    <name type="scientific">Nakamurella alba</name>
    <dbReference type="NCBI Taxonomy" id="2665158"/>
    <lineage>
        <taxon>Bacteria</taxon>
        <taxon>Bacillati</taxon>
        <taxon>Actinomycetota</taxon>
        <taxon>Actinomycetes</taxon>
        <taxon>Nakamurellales</taxon>
        <taxon>Nakamurellaceae</taxon>
        <taxon>Nakamurella</taxon>
    </lineage>
</organism>
<protein>
    <recommendedName>
        <fullName evidence="2">RNA pseudouridylate synthase</fullName>
    </recommendedName>
    <alternativeName>
        <fullName evidence="3">RNA-uridine isomerase</fullName>
    </alternativeName>
</protein>
<dbReference type="PANTHER" id="PTHR21600">
    <property type="entry name" value="MITOCHONDRIAL RNA PSEUDOURIDINE SYNTHASE"/>
    <property type="match status" value="1"/>
</dbReference>
<dbReference type="Pfam" id="PF00849">
    <property type="entry name" value="PseudoU_synth_2"/>
    <property type="match status" value="1"/>
</dbReference>
<dbReference type="GO" id="GO:0003723">
    <property type="term" value="F:RNA binding"/>
    <property type="evidence" value="ECO:0007669"/>
    <property type="project" value="InterPro"/>
</dbReference>
<evidence type="ECO:0000313" key="7">
    <source>
        <dbReference type="Proteomes" id="UP000460221"/>
    </source>
</evidence>
<dbReference type="GO" id="GO:0140098">
    <property type="term" value="F:catalytic activity, acting on RNA"/>
    <property type="evidence" value="ECO:0007669"/>
    <property type="project" value="UniProtKB-ARBA"/>
</dbReference>
<dbReference type="PANTHER" id="PTHR21600:SF84">
    <property type="entry name" value="PSEUDOURIDINE SYNTHASE RSUA_RLUA-LIKE DOMAIN-CONTAINING PROTEIN"/>
    <property type="match status" value="1"/>
</dbReference>
<dbReference type="InterPro" id="IPR006145">
    <property type="entry name" value="PsdUridine_synth_RsuA/RluA"/>
</dbReference>
<evidence type="ECO:0000256" key="1">
    <source>
        <dbReference type="ARBA" id="ARBA00000073"/>
    </source>
</evidence>
<comment type="catalytic activity">
    <reaction evidence="1">
        <text>a uridine in RNA = a pseudouridine in RNA</text>
        <dbReference type="Rhea" id="RHEA:48348"/>
        <dbReference type="Rhea" id="RHEA-COMP:12068"/>
        <dbReference type="Rhea" id="RHEA-COMP:12069"/>
        <dbReference type="ChEBI" id="CHEBI:65314"/>
        <dbReference type="ChEBI" id="CHEBI:65315"/>
    </reaction>
</comment>
<dbReference type="GO" id="GO:0009982">
    <property type="term" value="F:pseudouridine synthase activity"/>
    <property type="evidence" value="ECO:0007669"/>
    <property type="project" value="InterPro"/>
</dbReference>
<evidence type="ECO:0000256" key="2">
    <source>
        <dbReference type="ARBA" id="ARBA00031870"/>
    </source>
</evidence>
<proteinExistence type="predicted"/>
<evidence type="ECO:0000313" key="6">
    <source>
        <dbReference type="EMBL" id="MTD14784.1"/>
    </source>
</evidence>
<dbReference type="RefSeq" id="WP_154768803.1">
    <property type="nucleotide sequence ID" value="NZ_WLYK01000005.1"/>
</dbReference>
<comment type="caution">
    <text evidence="6">The sequence shown here is derived from an EMBL/GenBank/DDBJ whole genome shotgun (WGS) entry which is preliminary data.</text>
</comment>
<dbReference type="SUPFAM" id="SSF55120">
    <property type="entry name" value="Pseudouridine synthase"/>
    <property type="match status" value="1"/>
</dbReference>
<dbReference type="Gene3D" id="3.30.2350.10">
    <property type="entry name" value="Pseudouridine synthase"/>
    <property type="match status" value="1"/>
</dbReference>
<dbReference type="GO" id="GO:0000455">
    <property type="term" value="P:enzyme-directed rRNA pseudouridine synthesis"/>
    <property type="evidence" value="ECO:0007669"/>
    <property type="project" value="TreeGrafter"/>
</dbReference>
<evidence type="ECO:0000259" key="5">
    <source>
        <dbReference type="Pfam" id="PF00849"/>
    </source>
</evidence>
<feature type="region of interest" description="Disordered" evidence="4">
    <location>
        <begin position="1"/>
        <end position="21"/>
    </location>
</feature>